<gene>
    <name evidence="13" type="primary">LOC116300278</name>
</gene>
<dbReference type="GO" id="GO:0006493">
    <property type="term" value="P:protein O-linked glycosylation"/>
    <property type="evidence" value="ECO:0007669"/>
    <property type="project" value="TreeGrafter"/>
</dbReference>
<dbReference type="GeneID" id="116300278"/>
<evidence type="ECO:0000256" key="11">
    <source>
        <dbReference type="RuleBase" id="RU363063"/>
    </source>
</evidence>
<dbReference type="GO" id="GO:0016758">
    <property type="term" value="F:hexosyltransferase activity"/>
    <property type="evidence" value="ECO:0007669"/>
    <property type="project" value="InterPro"/>
</dbReference>
<dbReference type="OrthoDB" id="6021157at2759"/>
<dbReference type="RefSeq" id="XP_031564976.1">
    <property type="nucleotide sequence ID" value="XM_031709116.1"/>
</dbReference>
<keyword evidence="7" id="KW-1133">Transmembrane helix</keyword>
<dbReference type="AlphaFoldDB" id="A0A6P8IC24"/>
<dbReference type="Proteomes" id="UP000515163">
    <property type="component" value="Unplaced"/>
</dbReference>
<keyword evidence="5" id="KW-0812">Transmembrane</keyword>
<dbReference type="InterPro" id="IPR002659">
    <property type="entry name" value="Glyco_trans_31"/>
</dbReference>
<evidence type="ECO:0000256" key="3">
    <source>
        <dbReference type="ARBA" id="ARBA00022676"/>
    </source>
</evidence>
<dbReference type="KEGG" id="aten:116300278"/>
<accession>A0A6P8IC24</accession>
<name>A0A6P8IC24_ACTTE</name>
<keyword evidence="4" id="KW-0808">Transferase</keyword>
<sequence>MANEPQRKEKIAKQFKEDILSAECLTPPFLLIEIHSHPKNFLSRQAIRLSWGNKDLDEKRNYKIIFLLGKVKNQTIQQMVQMEARRTGDIVQGDFLDIYNNLYKKMVLSLKWPLKNCRAKYILKTDEDCYVNTDMLISFLEKYDTTRGSNPLYMGRKSDNSSVERDPEDRYYVSKDIYPSPTYDPYISGGGYVFSGFLLEKLYEASRFFLFFL</sequence>
<dbReference type="InParanoid" id="A0A6P8IC24"/>
<evidence type="ECO:0000256" key="10">
    <source>
        <dbReference type="ARBA" id="ARBA00023180"/>
    </source>
</evidence>
<evidence type="ECO:0000313" key="13">
    <source>
        <dbReference type="RefSeq" id="XP_031564976.1"/>
    </source>
</evidence>
<evidence type="ECO:0000256" key="8">
    <source>
        <dbReference type="ARBA" id="ARBA00023034"/>
    </source>
</evidence>
<evidence type="ECO:0000256" key="6">
    <source>
        <dbReference type="ARBA" id="ARBA00022968"/>
    </source>
</evidence>
<proteinExistence type="inferred from homology"/>
<dbReference type="EC" id="2.4.1.-" evidence="11"/>
<keyword evidence="9" id="KW-0472">Membrane</keyword>
<keyword evidence="12" id="KW-1185">Reference proteome</keyword>
<keyword evidence="10" id="KW-0325">Glycoprotein</keyword>
<evidence type="ECO:0000256" key="7">
    <source>
        <dbReference type="ARBA" id="ARBA00022989"/>
    </source>
</evidence>
<reference evidence="13" key="1">
    <citation type="submission" date="2025-08" db="UniProtKB">
        <authorList>
            <consortium name="RefSeq"/>
        </authorList>
    </citation>
    <scope>IDENTIFICATION</scope>
    <source>
        <tissue evidence="13">Tentacle</tissue>
    </source>
</reference>
<dbReference type="FunCoup" id="A0A6P8IC24">
    <property type="interactions" value="305"/>
</dbReference>
<evidence type="ECO:0000256" key="4">
    <source>
        <dbReference type="ARBA" id="ARBA00022679"/>
    </source>
</evidence>
<evidence type="ECO:0000256" key="5">
    <source>
        <dbReference type="ARBA" id="ARBA00022692"/>
    </source>
</evidence>
<dbReference type="GO" id="GO:0000139">
    <property type="term" value="C:Golgi membrane"/>
    <property type="evidence" value="ECO:0007669"/>
    <property type="project" value="UniProtKB-SubCell"/>
</dbReference>
<dbReference type="PANTHER" id="PTHR11214">
    <property type="entry name" value="BETA-1,3-N-ACETYLGLUCOSAMINYLTRANSFERASE"/>
    <property type="match status" value="1"/>
</dbReference>
<keyword evidence="3 11" id="KW-0328">Glycosyltransferase</keyword>
<evidence type="ECO:0000256" key="1">
    <source>
        <dbReference type="ARBA" id="ARBA00004323"/>
    </source>
</evidence>
<organism evidence="12 13">
    <name type="scientific">Actinia tenebrosa</name>
    <name type="common">Australian red waratah sea anemone</name>
    <dbReference type="NCBI Taxonomy" id="6105"/>
    <lineage>
        <taxon>Eukaryota</taxon>
        <taxon>Metazoa</taxon>
        <taxon>Cnidaria</taxon>
        <taxon>Anthozoa</taxon>
        <taxon>Hexacorallia</taxon>
        <taxon>Actiniaria</taxon>
        <taxon>Actiniidae</taxon>
        <taxon>Actinia</taxon>
    </lineage>
</organism>
<keyword evidence="6" id="KW-0735">Signal-anchor</keyword>
<evidence type="ECO:0000313" key="12">
    <source>
        <dbReference type="Proteomes" id="UP000515163"/>
    </source>
</evidence>
<dbReference type="FunFam" id="3.90.550.50:FF:000001">
    <property type="entry name" value="Hexosyltransferase"/>
    <property type="match status" value="1"/>
</dbReference>
<dbReference type="Gene3D" id="3.90.550.50">
    <property type="match status" value="1"/>
</dbReference>
<dbReference type="PANTHER" id="PTHR11214:SF376">
    <property type="entry name" value="HEXOSYLTRANSFERASE"/>
    <property type="match status" value="1"/>
</dbReference>
<dbReference type="Pfam" id="PF01762">
    <property type="entry name" value="Galactosyl_T"/>
    <property type="match status" value="1"/>
</dbReference>
<protein>
    <recommendedName>
        <fullName evidence="11">Hexosyltransferase</fullName>
        <ecNumber evidence="11">2.4.1.-</ecNumber>
    </recommendedName>
</protein>
<comment type="subcellular location">
    <subcellularLocation>
        <location evidence="1 11">Golgi apparatus membrane</location>
        <topology evidence="1 11">Single-pass type II membrane protein</topology>
    </subcellularLocation>
</comment>
<keyword evidence="8 11" id="KW-0333">Golgi apparatus</keyword>
<evidence type="ECO:0000256" key="9">
    <source>
        <dbReference type="ARBA" id="ARBA00023136"/>
    </source>
</evidence>
<comment type="similarity">
    <text evidence="2 11">Belongs to the glycosyltransferase 31 family.</text>
</comment>
<evidence type="ECO:0000256" key="2">
    <source>
        <dbReference type="ARBA" id="ARBA00008661"/>
    </source>
</evidence>